<sequence>MGKKVGSNLFGVGCDQLHPVLPRIVFQTLTATFLKSDRLPFSPFVFASTTRKRHLYSRKWQNQNLD</sequence>
<feature type="non-terminal residue" evidence="1">
    <location>
        <position position="1"/>
    </location>
</feature>
<dbReference type="AlphaFoldDB" id="A0AAV6NJR1"/>
<proteinExistence type="predicted"/>
<dbReference type="EMBL" id="JAGKQH010000005">
    <property type="protein sequence ID" value="KAG6598209.1"/>
    <property type="molecule type" value="Genomic_DNA"/>
</dbReference>
<reference evidence="1 2" key="1">
    <citation type="journal article" date="2021" name="Hortic Res">
        <title>The domestication of Cucurbita argyrosperma as revealed by the genome of its wild relative.</title>
        <authorList>
            <person name="Barrera-Redondo J."/>
            <person name="Sanchez-de la Vega G."/>
            <person name="Aguirre-Liguori J.A."/>
            <person name="Castellanos-Morales G."/>
            <person name="Gutierrez-Guerrero Y.T."/>
            <person name="Aguirre-Dugua X."/>
            <person name="Aguirre-Planter E."/>
            <person name="Tenaillon M.I."/>
            <person name="Lira-Saade R."/>
            <person name="Eguiarte L.E."/>
        </authorList>
    </citation>
    <scope>NUCLEOTIDE SEQUENCE [LARGE SCALE GENOMIC DNA]</scope>
    <source>
        <strain evidence="1">JBR-2021</strain>
    </source>
</reference>
<name>A0AAV6NJR1_9ROSI</name>
<evidence type="ECO:0000313" key="1">
    <source>
        <dbReference type="EMBL" id="KAG6598209.1"/>
    </source>
</evidence>
<dbReference type="Proteomes" id="UP000685013">
    <property type="component" value="Chromosome 5"/>
</dbReference>
<keyword evidence="2" id="KW-1185">Reference proteome</keyword>
<gene>
    <name evidence="1" type="ORF">SDJN03_07987</name>
</gene>
<accession>A0AAV6NJR1</accession>
<protein>
    <submittedName>
        <fullName evidence="1">Uncharacterized protein</fullName>
    </submittedName>
</protein>
<organism evidence="1 2">
    <name type="scientific">Cucurbita argyrosperma subsp. sororia</name>
    <dbReference type="NCBI Taxonomy" id="37648"/>
    <lineage>
        <taxon>Eukaryota</taxon>
        <taxon>Viridiplantae</taxon>
        <taxon>Streptophyta</taxon>
        <taxon>Embryophyta</taxon>
        <taxon>Tracheophyta</taxon>
        <taxon>Spermatophyta</taxon>
        <taxon>Magnoliopsida</taxon>
        <taxon>eudicotyledons</taxon>
        <taxon>Gunneridae</taxon>
        <taxon>Pentapetalae</taxon>
        <taxon>rosids</taxon>
        <taxon>fabids</taxon>
        <taxon>Cucurbitales</taxon>
        <taxon>Cucurbitaceae</taxon>
        <taxon>Cucurbiteae</taxon>
        <taxon>Cucurbita</taxon>
    </lineage>
</organism>
<evidence type="ECO:0000313" key="2">
    <source>
        <dbReference type="Proteomes" id="UP000685013"/>
    </source>
</evidence>
<comment type="caution">
    <text evidence="1">The sequence shown here is derived from an EMBL/GenBank/DDBJ whole genome shotgun (WGS) entry which is preliminary data.</text>
</comment>